<dbReference type="InterPro" id="IPR001919">
    <property type="entry name" value="CBD2"/>
</dbReference>
<feature type="compositionally biased region" description="Low complexity" evidence="1">
    <location>
        <begin position="148"/>
        <end position="161"/>
    </location>
</feature>
<proteinExistence type="predicted"/>
<gene>
    <name evidence="3" type="ORF">HNR40_002308</name>
</gene>
<feature type="compositionally biased region" description="Basic residues" evidence="1">
    <location>
        <begin position="48"/>
        <end position="57"/>
    </location>
</feature>
<feature type="compositionally biased region" description="Polar residues" evidence="1">
    <location>
        <begin position="224"/>
        <end position="241"/>
    </location>
</feature>
<dbReference type="Gene3D" id="2.60.40.290">
    <property type="match status" value="1"/>
</dbReference>
<dbReference type="InterPro" id="IPR008965">
    <property type="entry name" value="CBM2/CBM3_carb-bd_dom_sf"/>
</dbReference>
<dbReference type="GO" id="GO:0004553">
    <property type="term" value="F:hydrolase activity, hydrolyzing O-glycosyl compounds"/>
    <property type="evidence" value="ECO:0007669"/>
    <property type="project" value="InterPro"/>
</dbReference>
<dbReference type="GO" id="GO:0051301">
    <property type="term" value="P:cell division"/>
    <property type="evidence" value="ECO:0007669"/>
    <property type="project" value="UniProtKB-KW"/>
</dbReference>
<keyword evidence="3" id="KW-0131">Cell cycle</keyword>
<dbReference type="Proteomes" id="UP000568380">
    <property type="component" value="Unassembled WGS sequence"/>
</dbReference>
<organism evidence="3 4">
    <name type="scientific">Nonomuraea endophytica</name>
    <dbReference type="NCBI Taxonomy" id="714136"/>
    <lineage>
        <taxon>Bacteria</taxon>
        <taxon>Bacillati</taxon>
        <taxon>Actinomycetota</taxon>
        <taxon>Actinomycetes</taxon>
        <taxon>Streptosporangiales</taxon>
        <taxon>Streptosporangiaceae</taxon>
        <taxon>Nonomuraea</taxon>
    </lineage>
</organism>
<protein>
    <submittedName>
        <fullName evidence="3">Cell division protein FtsN</fullName>
    </submittedName>
</protein>
<dbReference type="SMART" id="SM00637">
    <property type="entry name" value="CBD_II"/>
    <property type="match status" value="1"/>
</dbReference>
<evidence type="ECO:0000256" key="1">
    <source>
        <dbReference type="SAM" id="MobiDB-lite"/>
    </source>
</evidence>
<dbReference type="RefSeq" id="WP_184960394.1">
    <property type="nucleotide sequence ID" value="NZ_JACHIN010000002.1"/>
</dbReference>
<evidence type="ECO:0000259" key="2">
    <source>
        <dbReference type="SMART" id="SM00637"/>
    </source>
</evidence>
<name>A0A7W7ZZX5_9ACTN</name>
<keyword evidence="3" id="KW-0132">Cell division</keyword>
<dbReference type="SUPFAM" id="SSF49384">
    <property type="entry name" value="Carbohydrate-binding domain"/>
    <property type="match status" value="1"/>
</dbReference>
<dbReference type="GO" id="GO:0030247">
    <property type="term" value="F:polysaccharide binding"/>
    <property type="evidence" value="ECO:0007669"/>
    <property type="project" value="InterPro"/>
</dbReference>
<feature type="compositionally biased region" description="Polar residues" evidence="1">
    <location>
        <begin position="105"/>
        <end position="120"/>
    </location>
</feature>
<accession>A0A7W7ZZX5</accession>
<reference evidence="3 4" key="1">
    <citation type="submission" date="2020-08" db="EMBL/GenBank/DDBJ databases">
        <title>Genomic Encyclopedia of Type Strains, Phase IV (KMG-IV): sequencing the most valuable type-strain genomes for metagenomic binning, comparative biology and taxonomic classification.</title>
        <authorList>
            <person name="Goeker M."/>
        </authorList>
    </citation>
    <scope>NUCLEOTIDE SEQUENCE [LARGE SCALE GENOMIC DNA]</scope>
    <source>
        <strain evidence="3 4">DSM 45385</strain>
    </source>
</reference>
<feature type="compositionally biased region" description="Low complexity" evidence="1">
    <location>
        <begin position="173"/>
        <end position="184"/>
    </location>
</feature>
<feature type="region of interest" description="Disordered" evidence="1">
    <location>
        <begin position="100"/>
        <end position="241"/>
    </location>
</feature>
<sequence length="337" mass="34226">MPPEPGDIKVAGSPTVVSPMPAWAESNDGFLGSGWSSEGDMPEEPQGKSKRGRRKPPPRGDDLPGGPSSGGRARVALLSVAAVAVVLGGTVAGVKMMGASGECKQGSSCAAVQQSGNNGQPVPSVSDPGPGEGEPDEELTEEPEEATPSESKRPTPTYSARAPRRTPTPKPTPTKTKQKQTTQPTEDDEPTPQSTVTEEPTSEPTSTAEPSSGTFPTDAGVPNPQDTQSSGVRQAPGGSSVNVKFDVTKQGLTAYKASVEVVNASSETMGSLTLSLPVSGRVTDVDGAAWTQDGQLLIIDVSQSLATGATASVTFTAIGKGKAPESCGLVGGECSLS</sequence>
<evidence type="ECO:0000313" key="4">
    <source>
        <dbReference type="Proteomes" id="UP000568380"/>
    </source>
</evidence>
<feature type="compositionally biased region" description="Low complexity" evidence="1">
    <location>
        <begin position="191"/>
        <end position="214"/>
    </location>
</feature>
<comment type="caution">
    <text evidence="3">The sequence shown here is derived from an EMBL/GenBank/DDBJ whole genome shotgun (WGS) entry which is preliminary data.</text>
</comment>
<dbReference type="EMBL" id="JACHIN010000002">
    <property type="protein sequence ID" value="MBB5076844.1"/>
    <property type="molecule type" value="Genomic_DNA"/>
</dbReference>
<dbReference type="GO" id="GO:0005975">
    <property type="term" value="P:carbohydrate metabolic process"/>
    <property type="evidence" value="ECO:0007669"/>
    <property type="project" value="InterPro"/>
</dbReference>
<feature type="region of interest" description="Disordered" evidence="1">
    <location>
        <begin position="1"/>
        <end position="72"/>
    </location>
</feature>
<feature type="domain" description="CBM2" evidence="2">
    <location>
        <begin position="241"/>
        <end position="334"/>
    </location>
</feature>
<feature type="compositionally biased region" description="Acidic residues" evidence="1">
    <location>
        <begin position="133"/>
        <end position="147"/>
    </location>
</feature>
<evidence type="ECO:0000313" key="3">
    <source>
        <dbReference type="EMBL" id="MBB5076844.1"/>
    </source>
</evidence>
<dbReference type="InterPro" id="IPR012291">
    <property type="entry name" value="CBM2_carb-bd_dom_sf"/>
</dbReference>
<dbReference type="AlphaFoldDB" id="A0A7W7ZZX5"/>
<keyword evidence="4" id="KW-1185">Reference proteome</keyword>